<keyword evidence="2" id="KW-1185">Reference proteome</keyword>
<sequence>MNLEWRALDGVGKLTDQEIFWRDRQVWLQQSAGYMLRPRFRPGWTPSWRRTGSFWLDTEDGIPLLRGVSIDAIRIRDNTDVVLKRVETDLEEHITAQEVSLPRDPRNHCVPILEVFEVPDSEYHIIVMPLLRSFLVPRFDTIGEAVEFFSQFFEVRQPFLSVRS</sequence>
<organism evidence="1 2">
    <name type="scientific">Mycena belliarum</name>
    <dbReference type="NCBI Taxonomy" id="1033014"/>
    <lineage>
        <taxon>Eukaryota</taxon>
        <taxon>Fungi</taxon>
        <taxon>Dikarya</taxon>
        <taxon>Basidiomycota</taxon>
        <taxon>Agaricomycotina</taxon>
        <taxon>Agaricomycetes</taxon>
        <taxon>Agaricomycetidae</taxon>
        <taxon>Agaricales</taxon>
        <taxon>Marasmiineae</taxon>
        <taxon>Mycenaceae</taxon>
        <taxon>Mycena</taxon>
    </lineage>
</organism>
<comment type="caution">
    <text evidence="1">The sequence shown here is derived from an EMBL/GenBank/DDBJ whole genome shotgun (WGS) entry which is preliminary data.</text>
</comment>
<evidence type="ECO:0000313" key="2">
    <source>
        <dbReference type="Proteomes" id="UP001222325"/>
    </source>
</evidence>
<reference evidence="1" key="1">
    <citation type="submission" date="2023-03" db="EMBL/GenBank/DDBJ databases">
        <title>Massive genome expansion in bonnet fungi (Mycena s.s.) driven by repeated elements and novel gene families across ecological guilds.</title>
        <authorList>
            <consortium name="Lawrence Berkeley National Laboratory"/>
            <person name="Harder C.B."/>
            <person name="Miyauchi S."/>
            <person name="Viragh M."/>
            <person name="Kuo A."/>
            <person name="Thoen E."/>
            <person name="Andreopoulos B."/>
            <person name="Lu D."/>
            <person name="Skrede I."/>
            <person name="Drula E."/>
            <person name="Henrissat B."/>
            <person name="Morin E."/>
            <person name="Kohler A."/>
            <person name="Barry K."/>
            <person name="LaButti K."/>
            <person name="Morin E."/>
            <person name="Salamov A."/>
            <person name="Lipzen A."/>
            <person name="Mereny Z."/>
            <person name="Hegedus B."/>
            <person name="Baldrian P."/>
            <person name="Stursova M."/>
            <person name="Weitz H."/>
            <person name="Taylor A."/>
            <person name="Grigoriev I.V."/>
            <person name="Nagy L.G."/>
            <person name="Martin F."/>
            <person name="Kauserud H."/>
        </authorList>
    </citation>
    <scope>NUCLEOTIDE SEQUENCE</scope>
    <source>
        <strain evidence="1">CBHHK173m</strain>
    </source>
</reference>
<dbReference type="EMBL" id="JARJCN010000019">
    <property type="protein sequence ID" value="KAJ7092080.1"/>
    <property type="molecule type" value="Genomic_DNA"/>
</dbReference>
<proteinExistence type="predicted"/>
<accession>A0AAD6U8R7</accession>
<name>A0AAD6U8R7_9AGAR</name>
<evidence type="ECO:0000313" key="1">
    <source>
        <dbReference type="EMBL" id="KAJ7092080.1"/>
    </source>
</evidence>
<protein>
    <submittedName>
        <fullName evidence="1">Uncharacterized protein</fullName>
    </submittedName>
</protein>
<dbReference type="Proteomes" id="UP001222325">
    <property type="component" value="Unassembled WGS sequence"/>
</dbReference>
<gene>
    <name evidence="1" type="ORF">B0H15DRAFT_835358</name>
</gene>
<dbReference type="AlphaFoldDB" id="A0AAD6U8R7"/>